<evidence type="ECO:0000313" key="3">
    <source>
        <dbReference type="EMBL" id="KAJ8599294.1"/>
    </source>
</evidence>
<reference evidence="3" key="1">
    <citation type="submission" date="2023-01" db="EMBL/GenBank/DDBJ databases">
        <title>Metagenome sequencing of chrysophaentin producing Chrysophaeum taylorii.</title>
        <authorList>
            <person name="Davison J."/>
            <person name="Bewley C."/>
        </authorList>
    </citation>
    <scope>NUCLEOTIDE SEQUENCE</scope>
    <source>
        <strain evidence="3">NIES-1699</strain>
    </source>
</reference>
<feature type="signal peptide" evidence="2">
    <location>
        <begin position="1"/>
        <end position="15"/>
    </location>
</feature>
<dbReference type="AlphaFoldDB" id="A0AAD7XIE3"/>
<feature type="compositionally biased region" description="Basic residues" evidence="1">
    <location>
        <begin position="61"/>
        <end position="73"/>
    </location>
</feature>
<protein>
    <submittedName>
        <fullName evidence="3">Uncharacterized protein</fullName>
    </submittedName>
</protein>
<feature type="region of interest" description="Disordered" evidence="1">
    <location>
        <begin position="21"/>
        <end position="80"/>
    </location>
</feature>
<sequence>MRPAVALLLVGLASAFVPPPSTDRSTALEACRRNTKKEKRQRNLENMRKFKQRPNGPPFGRGKKKALSRKKQTLKAQAAKEKEREAIFMSRLFQVTDGPDKTKLDLGVL</sequence>
<dbReference type="Proteomes" id="UP001230188">
    <property type="component" value="Unassembled WGS sequence"/>
</dbReference>
<proteinExistence type="predicted"/>
<feature type="chain" id="PRO_5042248866" evidence="2">
    <location>
        <begin position="16"/>
        <end position="109"/>
    </location>
</feature>
<comment type="caution">
    <text evidence="3">The sequence shown here is derived from an EMBL/GenBank/DDBJ whole genome shotgun (WGS) entry which is preliminary data.</text>
</comment>
<keyword evidence="4" id="KW-1185">Reference proteome</keyword>
<keyword evidence="2" id="KW-0732">Signal</keyword>
<name>A0AAD7XIE3_9STRA</name>
<organism evidence="3 4">
    <name type="scientific">Chrysophaeum taylorii</name>
    <dbReference type="NCBI Taxonomy" id="2483200"/>
    <lineage>
        <taxon>Eukaryota</taxon>
        <taxon>Sar</taxon>
        <taxon>Stramenopiles</taxon>
        <taxon>Ochrophyta</taxon>
        <taxon>Pelagophyceae</taxon>
        <taxon>Pelagomonadales</taxon>
        <taxon>Pelagomonadaceae</taxon>
        <taxon>Chrysophaeum</taxon>
    </lineage>
</organism>
<evidence type="ECO:0000313" key="4">
    <source>
        <dbReference type="Proteomes" id="UP001230188"/>
    </source>
</evidence>
<gene>
    <name evidence="3" type="ORF">CTAYLR_006796</name>
</gene>
<evidence type="ECO:0000256" key="2">
    <source>
        <dbReference type="SAM" id="SignalP"/>
    </source>
</evidence>
<dbReference type="EMBL" id="JAQMWT010000574">
    <property type="protein sequence ID" value="KAJ8599294.1"/>
    <property type="molecule type" value="Genomic_DNA"/>
</dbReference>
<evidence type="ECO:0000256" key="1">
    <source>
        <dbReference type="SAM" id="MobiDB-lite"/>
    </source>
</evidence>
<accession>A0AAD7XIE3</accession>